<organism evidence="1 2">
    <name type="scientific">Giesbergeria sinuosa</name>
    <dbReference type="NCBI Taxonomy" id="80883"/>
    <lineage>
        <taxon>Bacteria</taxon>
        <taxon>Pseudomonadati</taxon>
        <taxon>Pseudomonadota</taxon>
        <taxon>Betaproteobacteria</taxon>
        <taxon>Burkholderiales</taxon>
        <taxon>Comamonadaceae</taxon>
        <taxon>Giesbergeria</taxon>
    </lineage>
</organism>
<reference evidence="2" key="1">
    <citation type="journal article" date="2019" name="Int. J. Syst. Evol. Microbiol.">
        <title>The Global Catalogue of Microorganisms (GCM) 10K type strain sequencing project: providing services to taxonomists for standard genome sequencing and annotation.</title>
        <authorList>
            <consortium name="The Broad Institute Genomics Platform"/>
            <consortium name="The Broad Institute Genome Sequencing Center for Infectious Disease"/>
            <person name="Wu L."/>
            <person name="Ma J."/>
        </authorList>
    </citation>
    <scope>NUCLEOTIDE SEQUENCE [LARGE SCALE GENOMIC DNA]</scope>
    <source>
        <strain evidence="2">CCUG 49452</strain>
    </source>
</reference>
<dbReference type="RefSeq" id="WP_382432557.1">
    <property type="nucleotide sequence ID" value="NZ_JBHSHJ010000007.1"/>
</dbReference>
<gene>
    <name evidence="1" type="ORF">ACFO6X_09970</name>
</gene>
<dbReference type="Proteomes" id="UP001596001">
    <property type="component" value="Unassembled WGS sequence"/>
</dbReference>
<comment type="caution">
    <text evidence="1">The sequence shown here is derived from an EMBL/GenBank/DDBJ whole genome shotgun (WGS) entry which is preliminary data.</text>
</comment>
<protein>
    <submittedName>
        <fullName evidence="1">Uncharacterized protein</fullName>
    </submittedName>
</protein>
<keyword evidence="2" id="KW-1185">Reference proteome</keyword>
<sequence>MKQLMPHSSEDLKIIGKVLGKKVDLPVARPAGWHNPRWREKTSIGRIPEHLRPGFRTYPQIIKDAVSNFLSALYRNTLGRLRCNS</sequence>
<name>A0ABV9QG34_9BURK</name>
<dbReference type="EMBL" id="JBHSHJ010000007">
    <property type="protein sequence ID" value="MFC4789302.1"/>
    <property type="molecule type" value="Genomic_DNA"/>
</dbReference>
<proteinExistence type="predicted"/>
<accession>A0ABV9QG34</accession>
<evidence type="ECO:0000313" key="2">
    <source>
        <dbReference type="Proteomes" id="UP001596001"/>
    </source>
</evidence>
<evidence type="ECO:0000313" key="1">
    <source>
        <dbReference type="EMBL" id="MFC4789302.1"/>
    </source>
</evidence>